<proteinExistence type="predicted"/>
<reference evidence="4 5" key="1">
    <citation type="submission" date="2023-01" db="EMBL/GenBank/DDBJ databases">
        <authorList>
            <person name="Yoon J.-W."/>
        </authorList>
    </citation>
    <scope>NUCLEOTIDE SEQUENCE [LARGE SCALE GENOMIC DNA]</scope>
    <source>
        <strain evidence="4 5">KMU-50</strain>
    </source>
</reference>
<name>A0ABT4W5I5_9RHOB</name>
<dbReference type="Gene3D" id="1.10.238.10">
    <property type="entry name" value="EF-hand"/>
    <property type="match status" value="1"/>
</dbReference>
<dbReference type="PROSITE" id="PS00018">
    <property type="entry name" value="EF_HAND_1"/>
    <property type="match status" value="2"/>
</dbReference>
<feature type="signal peptide" evidence="2">
    <location>
        <begin position="1"/>
        <end position="23"/>
    </location>
</feature>
<dbReference type="Pfam" id="PF13202">
    <property type="entry name" value="EF-hand_5"/>
    <property type="match status" value="2"/>
</dbReference>
<dbReference type="EMBL" id="JAQIIO010000016">
    <property type="protein sequence ID" value="MDA5095782.1"/>
    <property type="molecule type" value="Genomic_DNA"/>
</dbReference>
<dbReference type="Proteomes" id="UP001528040">
    <property type="component" value="Unassembled WGS sequence"/>
</dbReference>
<feature type="region of interest" description="Disordered" evidence="1">
    <location>
        <begin position="26"/>
        <end position="51"/>
    </location>
</feature>
<dbReference type="SUPFAM" id="SSF47473">
    <property type="entry name" value="EF-hand"/>
    <property type="match status" value="1"/>
</dbReference>
<evidence type="ECO:0000313" key="5">
    <source>
        <dbReference type="Proteomes" id="UP001528040"/>
    </source>
</evidence>
<evidence type="ECO:0000313" key="4">
    <source>
        <dbReference type="EMBL" id="MDA5095782.1"/>
    </source>
</evidence>
<gene>
    <name evidence="4" type="ORF">O2N63_16955</name>
</gene>
<organism evidence="4 5">
    <name type="scientific">Aliiroseovarius salicola</name>
    <dbReference type="NCBI Taxonomy" id="3009082"/>
    <lineage>
        <taxon>Bacteria</taxon>
        <taxon>Pseudomonadati</taxon>
        <taxon>Pseudomonadota</taxon>
        <taxon>Alphaproteobacteria</taxon>
        <taxon>Rhodobacterales</taxon>
        <taxon>Paracoccaceae</taxon>
        <taxon>Aliiroseovarius</taxon>
    </lineage>
</organism>
<comment type="caution">
    <text evidence="4">The sequence shown here is derived from an EMBL/GenBank/DDBJ whole genome shotgun (WGS) entry which is preliminary data.</text>
</comment>
<feature type="region of interest" description="Disordered" evidence="1">
    <location>
        <begin position="200"/>
        <end position="221"/>
    </location>
</feature>
<dbReference type="InterPro" id="IPR018247">
    <property type="entry name" value="EF_Hand_1_Ca_BS"/>
</dbReference>
<accession>A0ABT4W5I5</accession>
<dbReference type="PROSITE" id="PS50222">
    <property type="entry name" value="EF_HAND_2"/>
    <property type="match status" value="1"/>
</dbReference>
<keyword evidence="2" id="KW-0732">Signal</keyword>
<evidence type="ECO:0000259" key="3">
    <source>
        <dbReference type="PROSITE" id="PS50222"/>
    </source>
</evidence>
<feature type="domain" description="EF-hand" evidence="3">
    <location>
        <begin position="138"/>
        <end position="173"/>
    </location>
</feature>
<protein>
    <submittedName>
        <fullName evidence="4">Calcium-binding protein</fullName>
    </submittedName>
</protein>
<evidence type="ECO:0000256" key="2">
    <source>
        <dbReference type="SAM" id="SignalP"/>
    </source>
</evidence>
<keyword evidence="5" id="KW-1185">Reference proteome</keyword>
<evidence type="ECO:0000256" key="1">
    <source>
        <dbReference type="SAM" id="MobiDB-lite"/>
    </source>
</evidence>
<sequence>MSRILKISLAMALSAGAVGTAFADEAHHGGKPAEGSVTAPMSQGGAPFKSAPMTHPGMMGGDHHNMMHGMMQMMMQMHGGMMPSGMMGGGMMGGTIGKMDTLNGMGMMDRDMISLMHGSMMNGLDADADGDGVVTPGEAHGQLQAMHSQGDLDGDGMLSLEEFEALHGRMIRDMMVDRFQHLDADGDGKVTSGEMTAPADRMEMRGPAGGMMLRGMQPQSN</sequence>
<dbReference type="InterPro" id="IPR002048">
    <property type="entry name" value="EF_hand_dom"/>
</dbReference>
<feature type="chain" id="PRO_5045643176" evidence="2">
    <location>
        <begin position="24"/>
        <end position="221"/>
    </location>
</feature>
<dbReference type="InterPro" id="IPR011992">
    <property type="entry name" value="EF-hand-dom_pair"/>
</dbReference>
<dbReference type="RefSeq" id="WP_271055493.1">
    <property type="nucleotide sequence ID" value="NZ_JAQIIO010000016.1"/>
</dbReference>